<comment type="caution">
    <text evidence="6">The sequence shown here is derived from an EMBL/GenBank/DDBJ whole genome shotgun (WGS) entry which is preliminary data.</text>
</comment>
<dbReference type="PROSITE" id="PS50011">
    <property type="entry name" value="PROTEIN_KINASE_DOM"/>
    <property type="match status" value="1"/>
</dbReference>
<dbReference type="InterPro" id="IPR017441">
    <property type="entry name" value="Protein_kinase_ATP_BS"/>
</dbReference>
<reference evidence="6 7" key="1">
    <citation type="submission" date="2016-08" db="EMBL/GenBank/DDBJ databases">
        <title>A Parts List for Fungal Cellulosomes Revealed by Comparative Genomics.</title>
        <authorList>
            <consortium name="DOE Joint Genome Institute"/>
            <person name="Haitjema C.H."/>
            <person name="Gilmore S.P."/>
            <person name="Henske J.K."/>
            <person name="Solomon K.V."/>
            <person name="De Groot R."/>
            <person name="Kuo A."/>
            <person name="Mondo S.J."/>
            <person name="Salamov A.A."/>
            <person name="Labutti K."/>
            <person name="Zhao Z."/>
            <person name="Chiniquy J."/>
            <person name="Barry K."/>
            <person name="Brewer H.M."/>
            <person name="Purvine S.O."/>
            <person name="Wright A.T."/>
            <person name="Boxma B."/>
            <person name="Van Alen T."/>
            <person name="Hackstein J.H."/>
            <person name="Baker S.E."/>
            <person name="Grigoriev I.V."/>
            <person name="O'Malley M.A."/>
        </authorList>
    </citation>
    <scope>NUCLEOTIDE SEQUENCE [LARGE SCALE GENOMIC DNA]</scope>
    <source>
        <strain evidence="6 7">G1</strain>
    </source>
</reference>
<dbReference type="OrthoDB" id="40902at2759"/>
<dbReference type="FunFam" id="1.10.510.10:FF:000571">
    <property type="entry name" value="Maternal embryonic leucine zipper kinase"/>
    <property type="match status" value="1"/>
</dbReference>
<organism evidence="6 7">
    <name type="scientific">Neocallimastix californiae</name>
    <dbReference type="NCBI Taxonomy" id="1754190"/>
    <lineage>
        <taxon>Eukaryota</taxon>
        <taxon>Fungi</taxon>
        <taxon>Fungi incertae sedis</taxon>
        <taxon>Chytridiomycota</taxon>
        <taxon>Chytridiomycota incertae sedis</taxon>
        <taxon>Neocallimastigomycetes</taxon>
        <taxon>Neocallimastigales</taxon>
        <taxon>Neocallimastigaceae</taxon>
        <taxon>Neocallimastix</taxon>
    </lineage>
</organism>
<dbReference type="EMBL" id="MCOG01000146">
    <property type="protein sequence ID" value="ORY36783.1"/>
    <property type="molecule type" value="Genomic_DNA"/>
</dbReference>
<keyword evidence="6" id="KW-0418">Kinase</keyword>
<name>A0A1Y2BPW3_9FUNG</name>
<dbReference type="FunFam" id="3.30.200.20:FF:000042">
    <property type="entry name" value="Aurora kinase A"/>
    <property type="match status" value="1"/>
</dbReference>
<evidence type="ECO:0000256" key="3">
    <source>
        <dbReference type="PROSITE-ProRule" id="PRU10141"/>
    </source>
</evidence>
<keyword evidence="2 3" id="KW-0067">ATP-binding</keyword>
<feature type="non-terminal residue" evidence="6">
    <location>
        <position position="262"/>
    </location>
</feature>
<evidence type="ECO:0000313" key="7">
    <source>
        <dbReference type="Proteomes" id="UP000193920"/>
    </source>
</evidence>
<keyword evidence="6" id="KW-0808">Transferase</keyword>
<dbReference type="GO" id="GO:0004674">
    <property type="term" value="F:protein serine/threonine kinase activity"/>
    <property type="evidence" value="ECO:0007669"/>
    <property type="project" value="UniProtKB-KW"/>
</dbReference>
<evidence type="ECO:0000256" key="4">
    <source>
        <dbReference type="RuleBase" id="RU000304"/>
    </source>
</evidence>
<comment type="similarity">
    <text evidence="4">Belongs to the protein kinase superfamily.</text>
</comment>
<accession>A0A1Y2BPW3</accession>
<evidence type="ECO:0000256" key="2">
    <source>
        <dbReference type="ARBA" id="ARBA00022840"/>
    </source>
</evidence>
<proteinExistence type="inferred from homology"/>
<keyword evidence="1 3" id="KW-0547">Nucleotide-binding</keyword>
<dbReference type="Proteomes" id="UP000193920">
    <property type="component" value="Unassembled WGS sequence"/>
</dbReference>
<dbReference type="PANTHER" id="PTHR24347">
    <property type="entry name" value="SERINE/THREONINE-PROTEIN KINASE"/>
    <property type="match status" value="1"/>
</dbReference>
<sequence>EYKTKRVIGVGTYGVVKEAVHIPTGRAVALKIIKKSVIKEHHKEGMVERELNILKKIRHPHIVEFIDYFETKSKYYIVFELATGGELFDRICQKRKFTEKDAAIVITTVVGAVSFLHARGIVHRDIKPENLLYRNNSPNSDLLLCDFGISKMIESPEEMLTTVCGSPGYTAPEILKHEPYSKPVDMWSIGVITYTLLCGYSPFHYADDIDQLRNAICHGRYTFDNIYWAYISRYAKDFIKSLLQVQPKKRLTADEALQHTWL</sequence>
<keyword evidence="7" id="KW-1185">Reference proteome</keyword>
<feature type="non-terminal residue" evidence="6">
    <location>
        <position position="1"/>
    </location>
</feature>
<feature type="binding site" evidence="3">
    <location>
        <position position="39"/>
    </location>
    <ligand>
        <name>ATP</name>
        <dbReference type="ChEBI" id="CHEBI:30616"/>
    </ligand>
</feature>
<dbReference type="AlphaFoldDB" id="A0A1Y2BPW3"/>
<evidence type="ECO:0000313" key="6">
    <source>
        <dbReference type="EMBL" id="ORY36783.1"/>
    </source>
</evidence>
<dbReference type="GO" id="GO:0005524">
    <property type="term" value="F:ATP binding"/>
    <property type="evidence" value="ECO:0007669"/>
    <property type="project" value="UniProtKB-UniRule"/>
</dbReference>
<protein>
    <submittedName>
        <fullName evidence="6">Pkinase-domain-containing protein</fullName>
    </submittedName>
</protein>
<dbReference type="InterPro" id="IPR000719">
    <property type="entry name" value="Prot_kinase_dom"/>
</dbReference>
<evidence type="ECO:0000256" key="1">
    <source>
        <dbReference type="ARBA" id="ARBA00022741"/>
    </source>
</evidence>
<keyword evidence="4" id="KW-0723">Serine/threonine-protein kinase</keyword>
<dbReference type="InterPro" id="IPR011009">
    <property type="entry name" value="Kinase-like_dom_sf"/>
</dbReference>
<dbReference type="Pfam" id="PF00069">
    <property type="entry name" value="Pkinase"/>
    <property type="match status" value="1"/>
</dbReference>
<dbReference type="SUPFAM" id="SSF56112">
    <property type="entry name" value="Protein kinase-like (PK-like)"/>
    <property type="match status" value="1"/>
</dbReference>
<evidence type="ECO:0000259" key="5">
    <source>
        <dbReference type="PROSITE" id="PS50011"/>
    </source>
</evidence>
<dbReference type="PROSITE" id="PS00107">
    <property type="entry name" value="PROTEIN_KINASE_ATP"/>
    <property type="match status" value="1"/>
</dbReference>
<dbReference type="InterPro" id="IPR008271">
    <property type="entry name" value="Ser/Thr_kinase_AS"/>
</dbReference>
<dbReference type="SMART" id="SM00220">
    <property type="entry name" value="S_TKc"/>
    <property type="match status" value="1"/>
</dbReference>
<gene>
    <name evidence="6" type="ORF">LY90DRAFT_361557</name>
</gene>
<dbReference type="CDD" id="cd05117">
    <property type="entry name" value="STKc_CAMK"/>
    <property type="match status" value="1"/>
</dbReference>
<dbReference type="PIRSF" id="PIRSF000654">
    <property type="entry name" value="Integrin-linked_kinase"/>
    <property type="match status" value="1"/>
</dbReference>
<dbReference type="Gene3D" id="1.10.510.10">
    <property type="entry name" value="Transferase(Phosphotransferase) domain 1"/>
    <property type="match status" value="1"/>
</dbReference>
<dbReference type="STRING" id="1754190.A0A1Y2BPW3"/>
<dbReference type="PROSITE" id="PS00108">
    <property type="entry name" value="PROTEIN_KINASE_ST"/>
    <property type="match status" value="1"/>
</dbReference>
<feature type="domain" description="Protein kinase" evidence="5">
    <location>
        <begin position="2"/>
        <end position="262"/>
    </location>
</feature>